<dbReference type="InterPro" id="IPR006143">
    <property type="entry name" value="RND_pump_MFP"/>
</dbReference>
<dbReference type="SUPFAM" id="SSF111369">
    <property type="entry name" value="HlyD-like secretion proteins"/>
    <property type="match status" value="1"/>
</dbReference>
<comment type="similarity">
    <text evidence="2">Belongs to the membrane fusion protein (MFP) (TC 8.A.1) family.</text>
</comment>
<name>A0A5C0SFB2_CRATE</name>
<dbReference type="Pfam" id="PF25989">
    <property type="entry name" value="YknX_C"/>
    <property type="match status" value="1"/>
</dbReference>
<dbReference type="GO" id="GO:0016020">
    <property type="term" value="C:membrane"/>
    <property type="evidence" value="ECO:0007669"/>
    <property type="project" value="InterPro"/>
</dbReference>
<accession>A0A5C0SFB2</accession>
<dbReference type="GO" id="GO:0022857">
    <property type="term" value="F:transmembrane transporter activity"/>
    <property type="evidence" value="ECO:0007669"/>
    <property type="project" value="InterPro"/>
</dbReference>
<feature type="coiled-coil region" evidence="4">
    <location>
        <begin position="121"/>
        <end position="219"/>
    </location>
</feature>
<proteinExistence type="inferred from homology"/>
<evidence type="ECO:0000259" key="5">
    <source>
        <dbReference type="Pfam" id="PF25917"/>
    </source>
</evidence>
<sequence length="413" mass="46789">MMKKKIIIVIIIVVISIMVYMGNDAKTIEAEIFTVKRGDISAYVDEMAIVKSRNQRVVYAKGTNEMKEINVEVGDLIKKGDLLAKSDTKEIDIQIKGLEAKLKSLLAAFEEAIKPADKEKINQMKAKVTSAKVNLEEAKRNAENYKKLYEKGAVSFDTYKRTLKELSLKEQSLKIAENELALLEKGVSNHIKKQYEGQIEELKYQIDLLKKNREDKMIKAPVDGVVLEIYSKEGQYMQPGTKILEIGDVDKLYLETDILVSEIGNIQEGMPVMIYSDDLNFQGKGYVSKIHPKAFSKSSDLGIEQKRVKVEIDFTENNVDLSKLKVGYEVDVKIILWTKQDVLFVPDRSIFTYKDGNYVFAIENNTAILKKVKVGVEGEDRTEIVSGLNEGEKIVLSPYKDLEEGIKIKEKVQ</sequence>
<evidence type="ECO:0000256" key="2">
    <source>
        <dbReference type="ARBA" id="ARBA00009477"/>
    </source>
</evidence>
<keyword evidence="3 4" id="KW-0175">Coiled coil</keyword>
<dbReference type="KEGG" id="crs:FQB35_08585"/>
<dbReference type="InterPro" id="IPR050465">
    <property type="entry name" value="UPF0194_transport"/>
</dbReference>
<dbReference type="Gene3D" id="2.40.420.20">
    <property type="match status" value="1"/>
</dbReference>
<dbReference type="OrthoDB" id="9791520at2"/>
<evidence type="ECO:0000256" key="1">
    <source>
        <dbReference type="ARBA" id="ARBA00004196"/>
    </source>
</evidence>
<dbReference type="GO" id="GO:0030313">
    <property type="term" value="C:cell envelope"/>
    <property type="evidence" value="ECO:0007669"/>
    <property type="project" value="UniProtKB-SubCell"/>
</dbReference>
<dbReference type="Gene3D" id="2.40.50.100">
    <property type="match status" value="1"/>
</dbReference>
<evidence type="ECO:0000256" key="3">
    <source>
        <dbReference type="ARBA" id="ARBA00023054"/>
    </source>
</evidence>
<gene>
    <name evidence="7" type="ORF">FQB35_08585</name>
</gene>
<evidence type="ECO:0000313" key="7">
    <source>
        <dbReference type="EMBL" id="QEK12427.1"/>
    </source>
</evidence>
<dbReference type="PANTHER" id="PTHR32347">
    <property type="entry name" value="EFFLUX SYSTEM COMPONENT YKNX-RELATED"/>
    <property type="match status" value="1"/>
</dbReference>
<dbReference type="InterPro" id="IPR058637">
    <property type="entry name" value="YknX-like_C"/>
</dbReference>
<dbReference type="InterPro" id="IPR058625">
    <property type="entry name" value="MdtA-like_BSH"/>
</dbReference>
<dbReference type="EMBL" id="CP042243">
    <property type="protein sequence ID" value="QEK12427.1"/>
    <property type="molecule type" value="Genomic_DNA"/>
</dbReference>
<keyword evidence="8" id="KW-1185">Reference proteome</keyword>
<evidence type="ECO:0000256" key="4">
    <source>
        <dbReference type="SAM" id="Coils"/>
    </source>
</evidence>
<reference evidence="7 8" key="1">
    <citation type="submission" date="2019-07" db="EMBL/GenBank/DDBJ databases">
        <title>Complete genome of Crassaminicella thermophila SY095.</title>
        <authorList>
            <person name="Li X."/>
        </authorList>
    </citation>
    <scope>NUCLEOTIDE SEQUENCE [LARGE SCALE GENOMIC DNA]</scope>
    <source>
        <strain evidence="7 8">SY095</strain>
    </source>
</reference>
<dbReference type="Gene3D" id="1.10.287.470">
    <property type="entry name" value="Helix hairpin bin"/>
    <property type="match status" value="1"/>
</dbReference>
<dbReference type="NCBIfam" id="TIGR01730">
    <property type="entry name" value="RND_mfp"/>
    <property type="match status" value="1"/>
</dbReference>
<comment type="subcellular location">
    <subcellularLocation>
        <location evidence="1">Cell envelope</location>
    </subcellularLocation>
</comment>
<feature type="domain" description="Multidrug resistance protein MdtA-like barrel-sandwich hybrid" evidence="5">
    <location>
        <begin position="66"/>
        <end position="241"/>
    </location>
</feature>
<dbReference type="Gene3D" id="2.40.30.170">
    <property type="match status" value="1"/>
</dbReference>
<dbReference type="AlphaFoldDB" id="A0A5C0SFB2"/>
<evidence type="ECO:0000313" key="8">
    <source>
        <dbReference type="Proteomes" id="UP000324646"/>
    </source>
</evidence>
<feature type="domain" description="YknX-like C-terminal permuted SH3-like" evidence="6">
    <location>
        <begin position="343"/>
        <end position="409"/>
    </location>
</feature>
<evidence type="ECO:0000259" key="6">
    <source>
        <dbReference type="Pfam" id="PF25989"/>
    </source>
</evidence>
<protein>
    <submittedName>
        <fullName evidence="7">Efflux RND transporter periplasmic adaptor subunit</fullName>
    </submittedName>
</protein>
<organism evidence="7 8">
    <name type="scientific">Crassaminicella thermophila</name>
    <dbReference type="NCBI Taxonomy" id="2599308"/>
    <lineage>
        <taxon>Bacteria</taxon>
        <taxon>Bacillati</taxon>
        <taxon>Bacillota</taxon>
        <taxon>Clostridia</taxon>
        <taxon>Eubacteriales</taxon>
        <taxon>Clostridiaceae</taxon>
        <taxon>Crassaminicella</taxon>
    </lineage>
</organism>
<dbReference type="Pfam" id="PF25917">
    <property type="entry name" value="BSH_RND"/>
    <property type="match status" value="1"/>
</dbReference>
<dbReference type="Proteomes" id="UP000324646">
    <property type="component" value="Chromosome"/>
</dbReference>